<dbReference type="PROSITE" id="PS51032">
    <property type="entry name" value="AP2_ERF"/>
    <property type="match status" value="1"/>
</dbReference>
<evidence type="ECO:0000313" key="9">
    <source>
        <dbReference type="EMBL" id="KAG6491892.1"/>
    </source>
</evidence>
<dbReference type="GO" id="GO:0003700">
    <property type="term" value="F:DNA-binding transcription factor activity"/>
    <property type="evidence" value="ECO:0007669"/>
    <property type="project" value="InterPro"/>
</dbReference>
<dbReference type="FunFam" id="3.30.730.10:FF:000001">
    <property type="entry name" value="Ethylene-responsive transcription factor 2"/>
    <property type="match status" value="1"/>
</dbReference>
<dbReference type="PRINTS" id="PR00367">
    <property type="entry name" value="ETHRSPELEMNT"/>
</dbReference>
<dbReference type="CDD" id="cd00018">
    <property type="entry name" value="AP2"/>
    <property type="match status" value="1"/>
</dbReference>
<dbReference type="Gene3D" id="3.30.70.1860">
    <property type="entry name" value="Uncharacterised protein family Ycf54"/>
    <property type="match status" value="1"/>
</dbReference>
<gene>
    <name evidence="9" type="ORF">ZIOFF_046833</name>
</gene>
<evidence type="ECO:0000256" key="1">
    <source>
        <dbReference type="ARBA" id="ARBA00004123"/>
    </source>
</evidence>
<keyword evidence="5" id="KW-0539">Nucleus</keyword>
<evidence type="ECO:0000256" key="2">
    <source>
        <dbReference type="ARBA" id="ARBA00023015"/>
    </source>
</evidence>
<dbReference type="Pfam" id="PF00847">
    <property type="entry name" value="AP2"/>
    <property type="match status" value="1"/>
</dbReference>
<dbReference type="SUPFAM" id="SSF54171">
    <property type="entry name" value="DNA-binding domain"/>
    <property type="match status" value="1"/>
</dbReference>
<evidence type="ECO:0000256" key="6">
    <source>
        <dbReference type="ARBA" id="ARBA00043978"/>
    </source>
</evidence>
<dbReference type="PANTHER" id="PTHR35319:SF2">
    <property type="entry name" value="YCF54"/>
    <property type="match status" value="1"/>
</dbReference>
<evidence type="ECO:0000256" key="7">
    <source>
        <dbReference type="SAM" id="MobiDB-lite"/>
    </source>
</evidence>
<evidence type="ECO:0000256" key="4">
    <source>
        <dbReference type="ARBA" id="ARBA00023163"/>
    </source>
</evidence>
<dbReference type="SMART" id="SM00380">
    <property type="entry name" value="AP2"/>
    <property type="match status" value="1"/>
</dbReference>
<feature type="region of interest" description="Disordered" evidence="7">
    <location>
        <begin position="483"/>
        <end position="506"/>
    </location>
</feature>
<comment type="subcellular location">
    <subcellularLocation>
        <location evidence="1">Nucleus</location>
    </subcellularLocation>
</comment>
<feature type="region of interest" description="Disordered" evidence="7">
    <location>
        <begin position="361"/>
        <end position="380"/>
    </location>
</feature>
<dbReference type="AlphaFoldDB" id="A0A8J5FWR5"/>
<dbReference type="GO" id="GO:0003677">
    <property type="term" value="F:DNA binding"/>
    <property type="evidence" value="ECO:0007669"/>
    <property type="project" value="UniProtKB-KW"/>
</dbReference>
<keyword evidence="3" id="KW-0238">DNA-binding</keyword>
<dbReference type="EMBL" id="JACMSC010000013">
    <property type="protein sequence ID" value="KAG6491892.1"/>
    <property type="molecule type" value="Genomic_DNA"/>
</dbReference>
<feature type="region of interest" description="Disordered" evidence="7">
    <location>
        <begin position="396"/>
        <end position="422"/>
    </location>
</feature>
<comment type="similarity">
    <text evidence="6">Belongs to the ycf54 family.</text>
</comment>
<accession>A0A8J5FWR5</accession>
<comment type="caution">
    <text evidence="9">The sequence shown here is derived from an EMBL/GenBank/DDBJ whole genome shotgun (WGS) entry which is preliminary data.</text>
</comment>
<reference evidence="9 10" key="1">
    <citation type="submission" date="2020-08" db="EMBL/GenBank/DDBJ databases">
        <title>Plant Genome Project.</title>
        <authorList>
            <person name="Zhang R.-G."/>
        </authorList>
    </citation>
    <scope>NUCLEOTIDE SEQUENCE [LARGE SCALE GENOMIC DNA]</scope>
    <source>
        <tissue evidence="9">Rhizome</tissue>
    </source>
</reference>
<dbReference type="InterPro" id="IPR016177">
    <property type="entry name" value="DNA-bd_dom_sf"/>
</dbReference>
<protein>
    <recommendedName>
        <fullName evidence="8">AP2/ERF domain-containing protein</fullName>
    </recommendedName>
</protein>
<feature type="domain" description="AP2/ERF" evidence="8">
    <location>
        <begin position="420"/>
        <end position="477"/>
    </location>
</feature>
<evidence type="ECO:0000259" key="8">
    <source>
        <dbReference type="PROSITE" id="PS51032"/>
    </source>
</evidence>
<dbReference type="Pfam" id="PF10674">
    <property type="entry name" value="Ycf54"/>
    <property type="match status" value="1"/>
</dbReference>
<keyword evidence="2" id="KW-0805">Transcription regulation</keyword>
<proteinExistence type="inferred from homology"/>
<keyword evidence="10" id="KW-1185">Reference proteome</keyword>
<dbReference type="Proteomes" id="UP000734854">
    <property type="component" value="Unassembled WGS sequence"/>
</dbReference>
<dbReference type="GO" id="GO:0005634">
    <property type="term" value="C:nucleus"/>
    <property type="evidence" value="ECO:0007669"/>
    <property type="project" value="UniProtKB-SubCell"/>
</dbReference>
<dbReference type="Gene3D" id="3.30.730.10">
    <property type="entry name" value="AP2/ERF domain"/>
    <property type="match status" value="1"/>
</dbReference>
<evidence type="ECO:0000313" key="10">
    <source>
        <dbReference type="Proteomes" id="UP000734854"/>
    </source>
</evidence>
<organism evidence="9 10">
    <name type="scientific">Zingiber officinale</name>
    <name type="common">Ginger</name>
    <name type="synonym">Amomum zingiber</name>
    <dbReference type="NCBI Taxonomy" id="94328"/>
    <lineage>
        <taxon>Eukaryota</taxon>
        <taxon>Viridiplantae</taxon>
        <taxon>Streptophyta</taxon>
        <taxon>Embryophyta</taxon>
        <taxon>Tracheophyta</taxon>
        <taxon>Spermatophyta</taxon>
        <taxon>Magnoliopsida</taxon>
        <taxon>Liliopsida</taxon>
        <taxon>Zingiberales</taxon>
        <taxon>Zingiberaceae</taxon>
        <taxon>Zingiber</taxon>
    </lineage>
</organism>
<dbReference type="InterPro" id="IPR036955">
    <property type="entry name" value="AP2/ERF_dom_sf"/>
</dbReference>
<dbReference type="InterPro" id="IPR038409">
    <property type="entry name" value="Ycf54-like_sf"/>
</dbReference>
<name>A0A8J5FWR5_ZINOF</name>
<dbReference type="InterPro" id="IPR001471">
    <property type="entry name" value="AP2/ERF_dom"/>
</dbReference>
<keyword evidence="4" id="KW-0804">Transcription</keyword>
<dbReference type="PANTHER" id="PTHR35319">
    <property type="match status" value="1"/>
</dbReference>
<evidence type="ECO:0000256" key="3">
    <source>
        <dbReference type="ARBA" id="ARBA00023125"/>
    </source>
</evidence>
<evidence type="ECO:0000256" key="5">
    <source>
        <dbReference type="ARBA" id="ARBA00023242"/>
    </source>
</evidence>
<dbReference type="InterPro" id="IPR019616">
    <property type="entry name" value="Ycf54"/>
</dbReference>
<sequence>MAALATLTFGPCAGYVAKSASKGSSPRRLPLLFPPKASHLEERGGGDCSRRFRQERLRLSSVPFVRAVAVDSDEIGSSDPAQEEKTRRYYFAVANAKFMLDEEEHFKELLFERRRCFGERNRELDFWLVVEPKFLDKFPTITKRLNRPAVALVSTDRRWMTFMKLRLDRVLTDSFEADTLEEALAYNPVDLTFDKPEKWTAPYPKYDWWNLSPICNPFEFVLKRCFNFMTALLSRFFAVPSKIDNENGRMATKVYAEKLEDFPVHPISATYSMSPQPVFCGPPDAGQAGAARFDWRAGIPANLTVEVMNLPPVARRRGGPAALDAAVKFSEHTTSIRKTVPAVGGSRRRRRVVRIHCTDADATDSSSNEEDRVLAPPRRRVKRHVQEIGIEAAVRPLPRRSPPPPKLLRETATDGPGQKRFRGVRRRPWGRWAAEIRDPSRGKRLWLGTFDTAEEAAAVYDDAAVKLRGGKAVTNFPCNKVIPASADSSNSSTPRDDSSYDNPFSSPTSVLRYGSDPTPFDFLSFGDVDAFGLSVDPPLHFPELYLPGGEAADEEFAEFDADDFRFFELLPPQMTILPLS</sequence>